<evidence type="ECO:0000313" key="9">
    <source>
        <dbReference type="Proteomes" id="UP000216107"/>
    </source>
</evidence>
<dbReference type="PANTHER" id="PTHR45138:SF9">
    <property type="entry name" value="DIGUANYLATE CYCLASE DGCM-RELATED"/>
    <property type="match status" value="1"/>
</dbReference>
<dbReference type="InterPro" id="IPR050469">
    <property type="entry name" value="Diguanylate_Cyclase"/>
</dbReference>
<dbReference type="GO" id="GO:0052621">
    <property type="term" value="F:diguanylate cyclase activity"/>
    <property type="evidence" value="ECO:0007669"/>
    <property type="project" value="UniProtKB-EC"/>
</dbReference>
<feature type="domain" description="GGDEF" evidence="5">
    <location>
        <begin position="501"/>
        <end position="634"/>
    </location>
</feature>
<evidence type="ECO:0000256" key="3">
    <source>
        <dbReference type="PROSITE-ProRule" id="PRU00169"/>
    </source>
</evidence>
<accession>A0A272EMR5</accession>
<reference evidence="7 10" key="1">
    <citation type="submission" date="2016-08" db="EMBL/GenBank/DDBJ databases">
        <title>Candidatus Dactylopiibacterium carminicum genome sequence.</title>
        <authorList>
            <person name="Ramirez-Puebla S.T."/>
            <person name="Ormeno-Orrillo E."/>
            <person name="Vera-Ponce De Leon A."/>
            <person name="Luis L."/>
            <person name="Sanchez-Flores A."/>
            <person name="Monica R."/>
            <person name="Martinez-Romero E."/>
        </authorList>
    </citation>
    <scope>NUCLEOTIDE SEQUENCE [LARGE SCALE GENOMIC DNA]</scope>
    <source>
        <strain evidence="7">END1</strain>
    </source>
</reference>
<organism evidence="8 9">
    <name type="scientific">Candidatus Dactylopiibacterium carminicum</name>
    <dbReference type="NCBI Taxonomy" id="857335"/>
    <lineage>
        <taxon>Bacteria</taxon>
        <taxon>Pseudomonadati</taxon>
        <taxon>Pseudomonadota</taxon>
        <taxon>Betaproteobacteria</taxon>
        <taxon>Rhodocyclales</taxon>
        <taxon>Rhodocyclaceae</taxon>
        <taxon>Candidatus Dactylopiibacterium</taxon>
    </lineage>
</organism>
<feature type="domain" description="HDOD" evidence="6">
    <location>
        <begin position="19"/>
        <end position="214"/>
    </location>
</feature>
<dbReference type="GO" id="GO:0000160">
    <property type="term" value="P:phosphorelay signal transduction system"/>
    <property type="evidence" value="ECO:0007669"/>
    <property type="project" value="InterPro"/>
</dbReference>
<dbReference type="AlphaFoldDB" id="A0A272EMR5"/>
<dbReference type="Pfam" id="PF00990">
    <property type="entry name" value="GGDEF"/>
    <property type="match status" value="1"/>
</dbReference>
<dbReference type="Gene3D" id="1.10.3210.10">
    <property type="entry name" value="Hypothetical protein af1432"/>
    <property type="match status" value="1"/>
</dbReference>
<evidence type="ECO:0000259" key="5">
    <source>
        <dbReference type="PROSITE" id="PS50887"/>
    </source>
</evidence>
<dbReference type="PANTHER" id="PTHR45138">
    <property type="entry name" value="REGULATORY COMPONENTS OF SENSORY TRANSDUCTION SYSTEM"/>
    <property type="match status" value="1"/>
</dbReference>
<evidence type="ECO:0000259" key="4">
    <source>
        <dbReference type="PROSITE" id="PS50110"/>
    </source>
</evidence>
<dbReference type="PROSITE" id="PS51833">
    <property type="entry name" value="HDOD"/>
    <property type="match status" value="1"/>
</dbReference>
<dbReference type="OrthoDB" id="9813903at2"/>
<dbReference type="InterPro" id="IPR029787">
    <property type="entry name" value="Nucleotide_cyclase"/>
</dbReference>
<comment type="caution">
    <text evidence="8">The sequence shown here is derived from an EMBL/GenBank/DDBJ whole genome shotgun (WGS) entry which is preliminary data.</text>
</comment>
<evidence type="ECO:0000256" key="2">
    <source>
        <dbReference type="ARBA" id="ARBA00034247"/>
    </source>
</evidence>
<evidence type="ECO:0000313" key="10">
    <source>
        <dbReference type="Proteomes" id="UP000623509"/>
    </source>
</evidence>
<name>A0A272EMR5_9RHOO</name>
<dbReference type="EMBL" id="NMRN01000092">
    <property type="protein sequence ID" value="PAS91382.1"/>
    <property type="molecule type" value="Genomic_DNA"/>
</dbReference>
<dbReference type="SUPFAM" id="SSF55073">
    <property type="entry name" value="Nucleotide cyclase"/>
    <property type="match status" value="1"/>
</dbReference>
<dbReference type="NCBIfam" id="TIGR00254">
    <property type="entry name" value="GGDEF"/>
    <property type="match status" value="1"/>
</dbReference>
<dbReference type="InterPro" id="IPR013976">
    <property type="entry name" value="HDOD"/>
</dbReference>
<evidence type="ECO:0000256" key="1">
    <source>
        <dbReference type="ARBA" id="ARBA00012528"/>
    </source>
</evidence>
<evidence type="ECO:0000259" key="6">
    <source>
        <dbReference type="PROSITE" id="PS51833"/>
    </source>
</evidence>
<dbReference type="SUPFAM" id="SSF52172">
    <property type="entry name" value="CheY-like"/>
    <property type="match status" value="1"/>
</dbReference>
<reference evidence="8 9" key="2">
    <citation type="submission" date="2017-07" db="EMBL/GenBank/DDBJ databases">
        <title>Candidatus Dactylopiibacterium carminicum, a nitrogen-fixing symbiont of the cochineal insect Dactylopius coccus and Dactylopius opuntiae (Hemiptera: Coccoidea: Dactylopiidae).</title>
        <authorList>
            <person name="Vera A."/>
        </authorList>
    </citation>
    <scope>NUCLEOTIDE SEQUENCE [LARGE SCALE GENOMIC DNA]</scope>
    <source>
        <strain evidence="8 9">NFDCM</strain>
    </source>
</reference>
<dbReference type="Proteomes" id="UP000216107">
    <property type="component" value="Unassembled WGS sequence"/>
</dbReference>
<feature type="domain" description="Response regulatory" evidence="4">
    <location>
        <begin position="323"/>
        <end position="437"/>
    </location>
</feature>
<dbReference type="Pfam" id="PF08668">
    <property type="entry name" value="HDOD"/>
    <property type="match status" value="1"/>
</dbReference>
<comment type="catalytic activity">
    <reaction evidence="2">
        <text>2 GTP = 3',3'-c-di-GMP + 2 diphosphate</text>
        <dbReference type="Rhea" id="RHEA:24898"/>
        <dbReference type="ChEBI" id="CHEBI:33019"/>
        <dbReference type="ChEBI" id="CHEBI:37565"/>
        <dbReference type="ChEBI" id="CHEBI:58805"/>
        <dbReference type="EC" id="2.7.7.65"/>
    </reaction>
</comment>
<dbReference type="Gene3D" id="3.30.70.270">
    <property type="match status" value="1"/>
</dbReference>
<sequence>MVLPIETSRFEQLKASGDLPSPKGTALAVMRMTLLEDVSMAELAQLIRTDPAFVGRLIKAANGIIGYGRRPIVSVQDALTVLGLPAVRNMALGFSLLGNYQTGACDGFDYGAYWSSSLLIAVATQAVTLRTRVAAPDETYCLGLLTRVGELAMATLYPHDYSLLLCEAGGDLRALLELEARSFAMTHAELGAAMLADWGLPKLFCDVTFCVARGEENPHAEGSREAVLAVTLQLARSISDLCLADVDARPAFARQVQLVGSRLSFDAEECASLTDAVTREWHEWGALLNVHTGQLPPFSEMIQPTPLAVTPMEEQMSEAGGIRLLMVGSDQTHADHVREVLAGACRMIVVPDSDYAKATELALELLPELVMLPWQADAAGFVQTLRKTRVGKTMFVLAYAESLDEGMMAVAFDAGVDDVLAWPLNPRVLYAKLRTGHRLGFLQQEIRRDREEIRHFAAELVVSHRRLQEASSSDALTGLPNRLAFVESLSREWEFAHQAKHPLSAILIDIDRFHVFNKTYGSKAGDSVLRQLASIVHAALRSQDFLARTGEDELSVLCPGTTLEAAVACAQRVRSAIAGARFAAGGLNLALSASIGVACRSKVVTDVDSLIKLVELGVSRSRLEGGGRVCAIQLRPDGIQASA</sequence>
<dbReference type="InterPro" id="IPR000160">
    <property type="entry name" value="GGDEF_dom"/>
</dbReference>
<dbReference type="EC" id="2.7.7.65" evidence="1"/>
<dbReference type="CDD" id="cd01949">
    <property type="entry name" value="GGDEF"/>
    <property type="match status" value="1"/>
</dbReference>
<dbReference type="Proteomes" id="UP000623509">
    <property type="component" value="Unassembled WGS sequence"/>
</dbReference>
<keyword evidence="10" id="KW-1185">Reference proteome</keyword>
<dbReference type="InterPro" id="IPR001789">
    <property type="entry name" value="Sig_transdc_resp-reg_receiver"/>
</dbReference>
<dbReference type="PROSITE" id="PS50110">
    <property type="entry name" value="RESPONSE_REGULATORY"/>
    <property type="match status" value="1"/>
</dbReference>
<dbReference type="SMART" id="SM00267">
    <property type="entry name" value="GGDEF"/>
    <property type="match status" value="1"/>
</dbReference>
<dbReference type="Gene3D" id="3.40.50.2300">
    <property type="match status" value="1"/>
</dbReference>
<comment type="caution">
    <text evidence="3">Lacks conserved residue(s) required for the propagation of feature annotation.</text>
</comment>
<evidence type="ECO:0000313" key="7">
    <source>
        <dbReference type="EMBL" id="KAF7597794.1"/>
    </source>
</evidence>
<protein>
    <recommendedName>
        <fullName evidence="1">diguanylate cyclase</fullName>
        <ecNumber evidence="1">2.7.7.65</ecNumber>
    </recommendedName>
</protein>
<dbReference type="InterPro" id="IPR011006">
    <property type="entry name" value="CheY-like_superfamily"/>
</dbReference>
<proteinExistence type="predicted"/>
<dbReference type="SUPFAM" id="SSF109604">
    <property type="entry name" value="HD-domain/PDEase-like"/>
    <property type="match status" value="1"/>
</dbReference>
<dbReference type="RefSeq" id="WP_095525970.1">
    <property type="nucleotide sequence ID" value="NZ_MDUX01000090.1"/>
</dbReference>
<gene>
    <name evidence="7" type="ORF">BGI27_16835</name>
    <name evidence="8" type="ORF">CGU29_16745</name>
</gene>
<dbReference type="PROSITE" id="PS50887">
    <property type="entry name" value="GGDEF"/>
    <property type="match status" value="1"/>
</dbReference>
<dbReference type="InterPro" id="IPR043128">
    <property type="entry name" value="Rev_trsase/Diguanyl_cyclase"/>
</dbReference>
<dbReference type="EMBL" id="MDUX01000090">
    <property type="protein sequence ID" value="KAF7597794.1"/>
    <property type="molecule type" value="Genomic_DNA"/>
</dbReference>
<evidence type="ECO:0000313" key="8">
    <source>
        <dbReference type="EMBL" id="PAS91382.1"/>
    </source>
</evidence>